<dbReference type="AlphaFoldDB" id="A0A370KZG8"/>
<dbReference type="Proteomes" id="UP000255207">
    <property type="component" value="Unassembled WGS sequence"/>
</dbReference>
<feature type="transmembrane region" description="Helical" evidence="1">
    <location>
        <begin position="183"/>
        <end position="207"/>
    </location>
</feature>
<dbReference type="FunFam" id="3.30.70.270:FF:000001">
    <property type="entry name" value="Diguanylate cyclase domain protein"/>
    <property type="match status" value="1"/>
</dbReference>
<feature type="transmembrane region" description="Helical" evidence="1">
    <location>
        <begin position="12"/>
        <end position="36"/>
    </location>
</feature>
<dbReference type="InterPro" id="IPR052155">
    <property type="entry name" value="Biofilm_reg_signaling"/>
</dbReference>
<dbReference type="CDD" id="cd01948">
    <property type="entry name" value="EAL"/>
    <property type="match status" value="1"/>
</dbReference>
<dbReference type="GO" id="GO:0007165">
    <property type="term" value="P:signal transduction"/>
    <property type="evidence" value="ECO:0007669"/>
    <property type="project" value="InterPro"/>
</dbReference>
<evidence type="ECO:0000313" key="6">
    <source>
        <dbReference type="Proteomes" id="UP000255207"/>
    </source>
</evidence>
<evidence type="ECO:0000259" key="2">
    <source>
        <dbReference type="PROSITE" id="PS50883"/>
    </source>
</evidence>
<dbReference type="Pfam" id="PF00672">
    <property type="entry name" value="HAMP"/>
    <property type="match status" value="1"/>
</dbReference>
<dbReference type="InterPro" id="IPR035919">
    <property type="entry name" value="EAL_sf"/>
</dbReference>
<evidence type="ECO:0000256" key="1">
    <source>
        <dbReference type="SAM" id="Phobius"/>
    </source>
</evidence>
<evidence type="ECO:0000259" key="4">
    <source>
        <dbReference type="PROSITE" id="PS50887"/>
    </source>
</evidence>
<protein>
    <submittedName>
        <fullName evidence="5">EAL domain-containing protein</fullName>
    </submittedName>
</protein>
<dbReference type="NCBIfam" id="TIGR00254">
    <property type="entry name" value="GGDEF"/>
    <property type="match status" value="1"/>
</dbReference>
<dbReference type="SUPFAM" id="SSF158472">
    <property type="entry name" value="HAMP domain-like"/>
    <property type="match status" value="1"/>
</dbReference>
<dbReference type="CDD" id="cd06225">
    <property type="entry name" value="HAMP"/>
    <property type="match status" value="1"/>
</dbReference>
<organism evidence="5 6">
    <name type="scientific">Bosea caraganae</name>
    <dbReference type="NCBI Taxonomy" id="2763117"/>
    <lineage>
        <taxon>Bacteria</taxon>
        <taxon>Pseudomonadati</taxon>
        <taxon>Pseudomonadota</taxon>
        <taxon>Alphaproteobacteria</taxon>
        <taxon>Hyphomicrobiales</taxon>
        <taxon>Boseaceae</taxon>
        <taxon>Bosea</taxon>
    </lineage>
</organism>
<dbReference type="PROSITE" id="PS50885">
    <property type="entry name" value="HAMP"/>
    <property type="match status" value="1"/>
</dbReference>
<dbReference type="EMBL" id="QQTP01000020">
    <property type="protein sequence ID" value="RDJ20256.1"/>
    <property type="molecule type" value="Genomic_DNA"/>
</dbReference>
<feature type="domain" description="GGDEF" evidence="4">
    <location>
        <begin position="310"/>
        <end position="445"/>
    </location>
</feature>
<keyword evidence="6" id="KW-1185">Reference proteome</keyword>
<evidence type="ECO:0000313" key="5">
    <source>
        <dbReference type="EMBL" id="RDJ20256.1"/>
    </source>
</evidence>
<dbReference type="Gene3D" id="6.10.340.10">
    <property type="match status" value="1"/>
</dbReference>
<dbReference type="Gene3D" id="3.20.20.450">
    <property type="entry name" value="EAL domain"/>
    <property type="match status" value="1"/>
</dbReference>
<dbReference type="InterPro" id="IPR043128">
    <property type="entry name" value="Rev_trsase/Diguanyl_cyclase"/>
</dbReference>
<dbReference type="PANTHER" id="PTHR44757:SF2">
    <property type="entry name" value="BIOFILM ARCHITECTURE MAINTENANCE PROTEIN MBAA"/>
    <property type="match status" value="1"/>
</dbReference>
<dbReference type="Pfam" id="PF00990">
    <property type="entry name" value="GGDEF"/>
    <property type="match status" value="1"/>
</dbReference>
<dbReference type="PROSITE" id="PS50883">
    <property type="entry name" value="EAL"/>
    <property type="match status" value="1"/>
</dbReference>
<dbReference type="Gene3D" id="3.30.70.270">
    <property type="match status" value="1"/>
</dbReference>
<dbReference type="InterPro" id="IPR029787">
    <property type="entry name" value="Nucleotide_cyclase"/>
</dbReference>
<dbReference type="PANTHER" id="PTHR44757">
    <property type="entry name" value="DIGUANYLATE CYCLASE DGCP"/>
    <property type="match status" value="1"/>
</dbReference>
<gene>
    <name evidence="5" type="ORF">DWE98_25130</name>
</gene>
<reference evidence="6" key="1">
    <citation type="submission" date="2018-07" db="EMBL/GenBank/DDBJ databases">
        <authorList>
            <person name="Safronova V.I."/>
            <person name="Chirak E.R."/>
            <person name="Sazanova A.L."/>
        </authorList>
    </citation>
    <scope>NUCLEOTIDE SEQUENCE [LARGE SCALE GENOMIC DNA]</scope>
    <source>
        <strain evidence="6">RCAM04685</strain>
    </source>
</reference>
<sequence>MIQSTLSIRAKLTLISTVFVIIVVSLATLGATRLLMIGERTEAIERRWLAGTLVLGELSNRIPRFRLVGTYRALAPDASALREVDAVLKDRRVELEDLLREYADLLGENIPRTEVAALRSALDAYFVEHDAWVAADTKGMLDEPARRNSSLHLLYRTADDALDALTEANKAESYAEVDATDRLVTATTITMVIASVAAVLFALWMMLRLRTHITQPLVAITRALSQLAAGDRSVQVPEANRNDEIGEMAKAFDTFRANAVALEEAHEATRTAQEHAQALARHDALTGLPNRRVFSAALQAAFSSAHDGTSSYWVLMIDLDRFKPINDLQGHPIGDLVLCETARRLTEVVRKTDTVARLGGDEFAIIAKADQADQLEDAMRLASRVISAIREPIFIGAARAEIGASIGIARCPADGADPEGMLRAADIAMYRAKRDGRGTYRFFEQSMDEELHAQAELEADLRKAVADGVIRPHYQPLVNLKDGRVYGFELLARWNHPERGSVPPDVFIPLLEHLGLIADLTWSILRQACREAAGWPKDVTLALNISPIQLKDPALPTQLLTILRQERMSPKRLEIEITESALVSDLETAKLTLTALQSIGVKVSLDDFGTGYSSLYHLREMKFDKVKIDRSFVQSMRENKESEKIVDAILSLAKSLDLPTVAEGIENLGVQEQLAERGCEFGQGYYFGKAMTAVEAGALLKGRQERRRTG</sequence>
<feature type="domain" description="EAL" evidence="2">
    <location>
        <begin position="454"/>
        <end position="704"/>
    </location>
</feature>
<dbReference type="InterPro" id="IPR001633">
    <property type="entry name" value="EAL_dom"/>
</dbReference>
<dbReference type="Pfam" id="PF00563">
    <property type="entry name" value="EAL"/>
    <property type="match status" value="1"/>
</dbReference>
<dbReference type="RefSeq" id="WP_114832062.1">
    <property type="nucleotide sequence ID" value="NZ_QQTO01000027.1"/>
</dbReference>
<name>A0A370KZG8_9HYPH</name>
<dbReference type="GO" id="GO:0003824">
    <property type="term" value="F:catalytic activity"/>
    <property type="evidence" value="ECO:0007669"/>
    <property type="project" value="UniProtKB-ARBA"/>
</dbReference>
<dbReference type="GO" id="GO:0016020">
    <property type="term" value="C:membrane"/>
    <property type="evidence" value="ECO:0007669"/>
    <property type="project" value="InterPro"/>
</dbReference>
<accession>A0A370KZG8</accession>
<dbReference type="PROSITE" id="PS50887">
    <property type="entry name" value="GGDEF"/>
    <property type="match status" value="1"/>
</dbReference>
<proteinExistence type="predicted"/>
<dbReference type="InterPro" id="IPR003660">
    <property type="entry name" value="HAMP_dom"/>
</dbReference>
<dbReference type="CDD" id="cd01949">
    <property type="entry name" value="GGDEF"/>
    <property type="match status" value="1"/>
</dbReference>
<keyword evidence="1" id="KW-0812">Transmembrane</keyword>
<keyword evidence="1" id="KW-1133">Transmembrane helix</keyword>
<dbReference type="SMART" id="SM00304">
    <property type="entry name" value="HAMP"/>
    <property type="match status" value="1"/>
</dbReference>
<dbReference type="SMART" id="SM00267">
    <property type="entry name" value="GGDEF"/>
    <property type="match status" value="1"/>
</dbReference>
<dbReference type="InterPro" id="IPR000160">
    <property type="entry name" value="GGDEF_dom"/>
</dbReference>
<feature type="domain" description="HAMP" evidence="3">
    <location>
        <begin position="211"/>
        <end position="264"/>
    </location>
</feature>
<dbReference type="SUPFAM" id="SSF141868">
    <property type="entry name" value="EAL domain-like"/>
    <property type="match status" value="1"/>
</dbReference>
<keyword evidence="1" id="KW-0472">Membrane</keyword>
<evidence type="ECO:0000259" key="3">
    <source>
        <dbReference type="PROSITE" id="PS50885"/>
    </source>
</evidence>
<dbReference type="SUPFAM" id="SSF55073">
    <property type="entry name" value="Nucleotide cyclase"/>
    <property type="match status" value="1"/>
</dbReference>
<dbReference type="OrthoDB" id="9814202at2"/>
<comment type="caution">
    <text evidence="5">The sequence shown here is derived from an EMBL/GenBank/DDBJ whole genome shotgun (WGS) entry which is preliminary data.</text>
</comment>
<dbReference type="SMART" id="SM00052">
    <property type="entry name" value="EAL"/>
    <property type="match status" value="1"/>
</dbReference>